<feature type="transmembrane region" description="Helical" evidence="1">
    <location>
        <begin position="240"/>
        <end position="256"/>
    </location>
</feature>
<proteinExistence type="predicted"/>
<dbReference type="EMBL" id="MN740770">
    <property type="protein sequence ID" value="QHU10710.1"/>
    <property type="molecule type" value="Genomic_DNA"/>
</dbReference>
<feature type="transmembrane region" description="Helical" evidence="1">
    <location>
        <begin position="21"/>
        <end position="39"/>
    </location>
</feature>
<feature type="transmembrane region" description="Helical" evidence="1">
    <location>
        <begin position="88"/>
        <end position="115"/>
    </location>
</feature>
<keyword evidence="1" id="KW-0812">Transmembrane</keyword>
<accession>A0A6C0K183</accession>
<feature type="transmembrane region" description="Helical" evidence="1">
    <location>
        <begin position="157"/>
        <end position="175"/>
    </location>
</feature>
<sequence length="259" mass="30230">MTSEVVKKLFTHEDPYFIHKSLGFLCLLNYVAQFYMYFVHGTYYLNVYTIAPHILLHCSSFIFKVLAKRPTESLLNMFIWEELRIHSLLFAWRACLAILLPTWAPVICFLTMIAADVATKYHGNSEVSTVRGQHSKVGKRSLVKEITGAFFSISQMGATYICLLSESPILIFSTLPPIQTSAFGMTLIRKNLINKTIWSVVYSAELLMTYYIWYREYKDFRIFYISASLYLFRRCGFSKYFIWPSLYLVVYIIFLLDSE</sequence>
<evidence type="ECO:0000313" key="2">
    <source>
        <dbReference type="EMBL" id="QHU10710.1"/>
    </source>
</evidence>
<dbReference type="AlphaFoldDB" id="A0A6C0K183"/>
<organism evidence="2">
    <name type="scientific">viral metagenome</name>
    <dbReference type="NCBI Taxonomy" id="1070528"/>
    <lineage>
        <taxon>unclassified sequences</taxon>
        <taxon>metagenomes</taxon>
        <taxon>organismal metagenomes</taxon>
    </lineage>
</organism>
<evidence type="ECO:0000256" key="1">
    <source>
        <dbReference type="SAM" id="Phobius"/>
    </source>
</evidence>
<name>A0A6C0K183_9ZZZZ</name>
<keyword evidence="1" id="KW-0472">Membrane</keyword>
<keyword evidence="1" id="KW-1133">Transmembrane helix</keyword>
<protein>
    <submittedName>
        <fullName evidence="2">Uncharacterized protein</fullName>
    </submittedName>
</protein>
<reference evidence="2" key="1">
    <citation type="journal article" date="2020" name="Nature">
        <title>Giant virus diversity and host interactions through global metagenomics.</title>
        <authorList>
            <person name="Schulz F."/>
            <person name="Roux S."/>
            <person name="Paez-Espino D."/>
            <person name="Jungbluth S."/>
            <person name="Walsh D.A."/>
            <person name="Denef V.J."/>
            <person name="McMahon K.D."/>
            <person name="Konstantinidis K.T."/>
            <person name="Eloe-Fadrosh E.A."/>
            <person name="Kyrpides N.C."/>
            <person name="Woyke T."/>
        </authorList>
    </citation>
    <scope>NUCLEOTIDE SEQUENCE</scope>
    <source>
        <strain evidence="2">GVMAG-S-1101165-83</strain>
    </source>
</reference>
<feature type="transmembrane region" description="Helical" evidence="1">
    <location>
        <begin position="196"/>
        <end position="214"/>
    </location>
</feature>